<reference evidence="1 2" key="1">
    <citation type="submission" date="2023-07" db="EMBL/GenBank/DDBJ databases">
        <title>Sequencing the genomes of 1000 actinobacteria strains.</title>
        <authorList>
            <person name="Klenk H.-P."/>
        </authorList>
    </citation>
    <scope>NUCLEOTIDE SEQUENCE [LARGE SCALE GENOMIC DNA]</scope>
    <source>
        <strain evidence="1 2">DSM 15539</strain>
    </source>
</reference>
<accession>A0ABU1T367</accession>
<dbReference type="Proteomes" id="UP001266099">
    <property type="component" value="Unassembled WGS sequence"/>
</dbReference>
<dbReference type="EMBL" id="JAVDUJ010000001">
    <property type="protein sequence ID" value="MDR6939816.1"/>
    <property type="molecule type" value="Genomic_DNA"/>
</dbReference>
<comment type="caution">
    <text evidence="1">The sequence shown here is derived from an EMBL/GenBank/DDBJ whole genome shotgun (WGS) entry which is preliminary data.</text>
</comment>
<proteinExistence type="predicted"/>
<evidence type="ECO:0000313" key="1">
    <source>
        <dbReference type="EMBL" id="MDR6939816.1"/>
    </source>
</evidence>
<gene>
    <name evidence="1" type="ORF">J2S36_001359</name>
</gene>
<evidence type="ECO:0008006" key="3">
    <source>
        <dbReference type="Google" id="ProtNLM"/>
    </source>
</evidence>
<protein>
    <recommendedName>
        <fullName evidence="3">NYN domain-containing protein</fullName>
    </recommendedName>
</protein>
<keyword evidence="2" id="KW-1185">Reference proteome</keyword>
<evidence type="ECO:0000313" key="2">
    <source>
        <dbReference type="Proteomes" id="UP001266099"/>
    </source>
</evidence>
<name>A0ABU1T367_9ACTO</name>
<organism evidence="1 2">
    <name type="scientific">Arcanobacterium hippocoleae</name>
    <dbReference type="NCBI Taxonomy" id="149017"/>
    <lineage>
        <taxon>Bacteria</taxon>
        <taxon>Bacillati</taxon>
        <taxon>Actinomycetota</taxon>
        <taxon>Actinomycetes</taxon>
        <taxon>Actinomycetales</taxon>
        <taxon>Actinomycetaceae</taxon>
        <taxon>Arcanobacterium</taxon>
    </lineage>
</organism>
<sequence length="269" mass="29832">MDTIYFLIDGENIDATLGVNILKRFPRGEERPRWDRVLHYNPWQPQRDYPQSAGAALAHHDPESIAHISEDDSASVPPSHVTPAIFNHSFHRDASPTQSNSNSTVVSPPSSAEIVAELMSEEQTNADPRSSAQGLFFLNASQRVATSFVQALLAIGWQPILLTSQDPELKIVDIGIQKTIEAIVQDKPGAKVVIASHDVDYLPQIEMLLDAGHEVAVLCFREYLSLSLAELEDRGLKIIDLEYDVNAFTIPLSRVTTIDIADFNPHEFI</sequence>